<sequence length="70" mass="7998">MKKYFLLLPVLLVGLYAKVQLKNQKVVEISIKQSNVAFSINTENDHIETFTNDAFVLYTSITNNLFSTQT</sequence>
<gene>
    <name evidence="1" type="ORF">ICJ83_00540</name>
</gene>
<name>A0A8J6Q7I4_9FLAO</name>
<reference evidence="1 2" key="1">
    <citation type="submission" date="2020-09" db="EMBL/GenBank/DDBJ databases">
        <title>TT11 complete genome.</title>
        <authorList>
            <person name="Wu Z."/>
        </authorList>
    </citation>
    <scope>NUCLEOTIDE SEQUENCE [LARGE SCALE GENOMIC DNA]</scope>
    <source>
        <strain evidence="1 2">TT11</strain>
    </source>
</reference>
<accession>A0A8J6Q7I4</accession>
<keyword evidence="2" id="KW-1185">Reference proteome</keyword>
<dbReference type="RefSeq" id="WP_188228418.1">
    <property type="nucleotide sequence ID" value="NZ_JACVXB010000001.1"/>
</dbReference>
<protein>
    <recommendedName>
        <fullName evidence="3">Glycosyl-hydrolase 97 N-terminal domain-containing protein</fullName>
    </recommendedName>
</protein>
<evidence type="ECO:0008006" key="3">
    <source>
        <dbReference type="Google" id="ProtNLM"/>
    </source>
</evidence>
<dbReference type="Proteomes" id="UP000600588">
    <property type="component" value="Unassembled WGS sequence"/>
</dbReference>
<dbReference type="EMBL" id="JACVXB010000001">
    <property type="protein sequence ID" value="MBD0830607.1"/>
    <property type="molecule type" value="Genomic_DNA"/>
</dbReference>
<dbReference type="AlphaFoldDB" id="A0A8J6Q7I4"/>
<comment type="caution">
    <text evidence="1">The sequence shown here is derived from an EMBL/GenBank/DDBJ whole genome shotgun (WGS) entry which is preliminary data.</text>
</comment>
<evidence type="ECO:0000313" key="1">
    <source>
        <dbReference type="EMBL" id="MBD0830607.1"/>
    </source>
</evidence>
<evidence type="ECO:0000313" key="2">
    <source>
        <dbReference type="Proteomes" id="UP000600588"/>
    </source>
</evidence>
<proteinExistence type="predicted"/>
<organism evidence="1 2">
    <name type="scientific">Aestuariibaculum sediminum</name>
    <dbReference type="NCBI Taxonomy" id="2770637"/>
    <lineage>
        <taxon>Bacteria</taxon>
        <taxon>Pseudomonadati</taxon>
        <taxon>Bacteroidota</taxon>
        <taxon>Flavobacteriia</taxon>
        <taxon>Flavobacteriales</taxon>
        <taxon>Flavobacteriaceae</taxon>
    </lineage>
</organism>